<dbReference type="InterPro" id="IPR051183">
    <property type="entry name" value="U1_U11-U12_snRNP_70-35kDa"/>
</dbReference>
<accession>A0AAD6HIA2</accession>
<feature type="compositionally biased region" description="Polar residues" evidence="6">
    <location>
        <begin position="93"/>
        <end position="106"/>
    </location>
</feature>
<keyword evidence="9" id="KW-1185">Reference proteome</keyword>
<dbReference type="SUPFAM" id="SSF54928">
    <property type="entry name" value="RNA-binding domain, RBD"/>
    <property type="match status" value="1"/>
</dbReference>
<keyword evidence="4" id="KW-0687">Ribonucleoprotein</keyword>
<dbReference type="EMBL" id="JAQJAN010000011">
    <property type="protein sequence ID" value="KAJ5719254.1"/>
    <property type="molecule type" value="Genomic_DNA"/>
</dbReference>
<protein>
    <recommendedName>
        <fullName evidence="7">RRM domain-containing protein</fullName>
    </recommendedName>
</protein>
<feature type="compositionally biased region" description="Basic and acidic residues" evidence="6">
    <location>
        <begin position="337"/>
        <end position="409"/>
    </location>
</feature>
<sequence>LSNFLTSFIRRLRAQDDGQAPPPLLALFQPRPPLRYIPPTDRAPEDCAKSTISGVAQFLSEAKKFEDEAPYNATESWLQRKWRQNLEKKERWNNQIKEGLETSSSMETDDPEKDPQARGDPFRTLFVARLSYEVKESDLEREFGRFGPIERIRIVKDTISPRATKRPNKGYAFIVYEREKDMKAAYKETDGIRIKDRRVLVDVERGRTTKGWKPRRFGGGLGGRGYTKAMPSRPNGPGFNAPSGPGGYGGGFRGGFGGRGGGFRGGGGGFRGDRFGGPRGGVGYQGGRNGFGGQPPPNAPSGPGGGRRGDFGGGSYGRGGGEGAGRFDRGMTGSNREPVRPRDGPSDRDRRDDRDGDRYRDRDRRDDRNGDRYRDRERDRYGSGGREDMGRKRYREDDGYDDPRSRRRY</sequence>
<dbReference type="SMART" id="SM00360">
    <property type="entry name" value="RRM"/>
    <property type="match status" value="1"/>
</dbReference>
<dbReference type="InterPro" id="IPR000504">
    <property type="entry name" value="RRM_dom"/>
</dbReference>
<dbReference type="PANTHER" id="PTHR13952:SF5">
    <property type="entry name" value="U1 SMALL NUCLEAR RIBONUCLEOPROTEIN 70 KDA"/>
    <property type="match status" value="1"/>
</dbReference>
<feature type="compositionally biased region" description="Gly residues" evidence="6">
    <location>
        <begin position="302"/>
        <end position="324"/>
    </location>
</feature>
<dbReference type="InterPro" id="IPR034143">
    <property type="entry name" value="snRNP70_RRM"/>
</dbReference>
<name>A0AAD6HIA2_9EURO</name>
<organism evidence="8 9">
    <name type="scientific">Penicillium malachiteum</name>
    <dbReference type="NCBI Taxonomy" id="1324776"/>
    <lineage>
        <taxon>Eukaryota</taxon>
        <taxon>Fungi</taxon>
        <taxon>Dikarya</taxon>
        <taxon>Ascomycota</taxon>
        <taxon>Pezizomycotina</taxon>
        <taxon>Eurotiomycetes</taxon>
        <taxon>Eurotiomycetidae</taxon>
        <taxon>Eurotiales</taxon>
        <taxon>Aspergillaceae</taxon>
        <taxon>Penicillium</taxon>
    </lineage>
</organism>
<evidence type="ECO:0000256" key="6">
    <source>
        <dbReference type="SAM" id="MobiDB-lite"/>
    </source>
</evidence>
<dbReference type="InterPro" id="IPR035979">
    <property type="entry name" value="RBD_domain_sf"/>
</dbReference>
<dbReference type="Proteomes" id="UP001215712">
    <property type="component" value="Unassembled WGS sequence"/>
</dbReference>
<reference evidence="8" key="2">
    <citation type="submission" date="2023-01" db="EMBL/GenBank/DDBJ databases">
        <authorList>
            <person name="Petersen C."/>
        </authorList>
    </citation>
    <scope>NUCLEOTIDE SEQUENCE</scope>
    <source>
        <strain evidence="8">IBT 17514</strain>
    </source>
</reference>
<keyword evidence="3" id="KW-0539">Nucleus</keyword>
<evidence type="ECO:0000256" key="1">
    <source>
        <dbReference type="ARBA" id="ARBA00004123"/>
    </source>
</evidence>
<dbReference type="Gene3D" id="3.30.70.330">
    <property type="match status" value="1"/>
</dbReference>
<evidence type="ECO:0000313" key="9">
    <source>
        <dbReference type="Proteomes" id="UP001215712"/>
    </source>
</evidence>
<dbReference type="FunFam" id="3.30.70.330:FF:000298">
    <property type="entry name" value="U1 small nuclear ribonucleoprotein 70 kDa"/>
    <property type="match status" value="1"/>
</dbReference>
<dbReference type="InterPro" id="IPR012677">
    <property type="entry name" value="Nucleotide-bd_a/b_plait_sf"/>
</dbReference>
<gene>
    <name evidence="8" type="ORF">N7493_007709</name>
</gene>
<dbReference type="Pfam" id="PF00076">
    <property type="entry name" value="RRM_1"/>
    <property type="match status" value="1"/>
</dbReference>
<evidence type="ECO:0000313" key="8">
    <source>
        <dbReference type="EMBL" id="KAJ5719254.1"/>
    </source>
</evidence>
<comment type="caution">
    <text evidence="8">The sequence shown here is derived from an EMBL/GenBank/DDBJ whole genome shotgun (WGS) entry which is preliminary data.</text>
</comment>
<evidence type="ECO:0000256" key="2">
    <source>
        <dbReference type="ARBA" id="ARBA00022884"/>
    </source>
</evidence>
<evidence type="ECO:0000259" key="7">
    <source>
        <dbReference type="PROSITE" id="PS50102"/>
    </source>
</evidence>
<dbReference type="AlphaFoldDB" id="A0AAD6HIA2"/>
<dbReference type="GO" id="GO:0005685">
    <property type="term" value="C:U1 snRNP"/>
    <property type="evidence" value="ECO:0007669"/>
    <property type="project" value="TreeGrafter"/>
</dbReference>
<dbReference type="InterPro" id="IPR022023">
    <property type="entry name" value="U1snRNP70_N"/>
</dbReference>
<evidence type="ECO:0000256" key="5">
    <source>
        <dbReference type="PROSITE-ProRule" id="PRU00176"/>
    </source>
</evidence>
<proteinExistence type="predicted"/>
<feature type="compositionally biased region" description="Gly residues" evidence="6">
    <location>
        <begin position="244"/>
        <end position="270"/>
    </location>
</feature>
<feature type="region of interest" description="Disordered" evidence="6">
    <location>
        <begin position="93"/>
        <end position="120"/>
    </location>
</feature>
<evidence type="ECO:0000256" key="4">
    <source>
        <dbReference type="ARBA" id="ARBA00023274"/>
    </source>
</evidence>
<feature type="domain" description="RRM" evidence="7">
    <location>
        <begin position="123"/>
        <end position="206"/>
    </location>
</feature>
<feature type="region of interest" description="Disordered" evidence="6">
    <location>
        <begin position="211"/>
        <end position="409"/>
    </location>
</feature>
<keyword evidence="2 5" id="KW-0694">RNA-binding</keyword>
<dbReference type="GO" id="GO:0071011">
    <property type="term" value="C:precatalytic spliceosome"/>
    <property type="evidence" value="ECO:0007669"/>
    <property type="project" value="TreeGrafter"/>
</dbReference>
<reference evidence="8" key="1">
    <citation type="journal article" date="2023" name="IMA Fungus">
        <title>Comparative genomic study of the Penicillium genus elucidates a diverse pangenome and 15 lateral gene transfer events.</title>
        <authorList>
            <person name="Petersen C."/>
            <person name="Sorensen T."/>
            <person name="Nielsen M.R."/>
            <person name="Sondergaard T.E."/>
            <person name="Sorensen J.L."/>
            <person name="Fitzpatrick D.A."/>
            <person name="Frisvad J.C."/>
            <person name="Nielsen K.L."/>
        </authorList>
    </citation>
    <scope>NUCLEOTIDE SEQUENCE</scope>
    <source>
        <strain evidence="8">IBT 17514</strain>
    </source>
</reference>
<dbReference type="PANTHER" id="PTHR13952">
    <property type="entry name" value="U1 SMALL NUCLEAR RIBONUCLEOPROTEIN 70 KD"/>
    <property type="match status" value="1"/>
</dbReference>
<feature type="non-terminal residue" evidence="8">
    <location>
        <position position="1"/>
    </location>
</feature>
<dbReference type="GO" id="GO:0030619">
    <property type="term" value="F:U1 snRNA binding"/>
    <property type="evidence" value="ECO:0007669"/>
    <property type="project" value="InterPro"/>
</dbReference>
<feature type="compositionally biased region" description="Gly residues" evidence="6">
    <location>
        <begin position="277"/>
        <end position="293"/>
    </location>
</feature>
<evidence type="ECO:0000256" key="3">
    <source>
        <dbReference type="ARBA" id="ARBA00023242"/>
    </source>
</evidence>
<comment type="subcellular location">
    <subcellularLocation>
        <location evidence="1">Nucleus</location>
    </subcellularLocation>
</comment>
<dbReference type="Pfam" id="PF12220">
    <property type="entry name" value="U1snRNP70_N"/>
    <property type="match status" value="1"/>
</dbReference>
<dbReference type="GO" id="GO:0003729">
    <property type="term" value="F:mRNA binding"/>
    <property type="evidence" value="ECO:0007669"/>
    <property type="project" value="TreeGrafter"/>
</dbReference>
<dbReference type="CDD" id="cd12236">
    <property type="entry name" value="RRM_snRNP70"/>
    <property type="match status" value="1"/>
</dbReference>
<dbReference type="GO" id="GO:0000398">
    <property type="term" value="P:mRNA splicing, via spliceosome"/>
    <property type="evidence" value="ECO:0007669"/>
    <property type="project" value="TreeGrafter"/>
</dbReference>
<dbReference type="GO" id="GO:0071004">
    <property type="term" value="C:U2-type prespliceosome"/>
    <property type="evidence" value="ECO:0007669"/>
    <property type="project" value="TreeGrafter"/>
</dbReference>
<dbReference type="PROSITE" id="PS50102">
    <property type="entry name" value="RRM"/>
    <property type="match status" value="1"/>
</dbReference>